<accession>A0A7W8YCC1</accession>
<reference evidence="1 2" key="1">
    <citation type="submission" date="2020-08" db="EMBL/GenBank/DDBJ databases">
        <title>Sequencing the genomes of 1000 actinobacteria strains.</title>
        <authorList>
            <person name="Klenk H.-P."/>
        </authorList>
    </citation>
    <scope>NUCLEOTIDE SEQUENCE [LARGE SCALE GENOMIC DNA]</scope>
    <source>
        <strain evidence="1 2">DSM 23694</strain>
    </source>
</reference>
<dbReference type="AlphaFoldDB" id="A0A7W8YCC1"/>
<comment type="caution">
    <text evidence="1">The sequence shown here is derived from an EMBL/GenBank/DDBJ whole genome shotgun (WGS) entry which is preliminary data.</text>
</comment>
<dbReference type="Proteomes" id="UP000523863">
    <property type="component" value="Unassembled WGS sequence"/>
</dbReference>
<proteinExistence type="predicted"/>
<sequence>MNTTDIGVTHRFVDLPGLRMHVADALGLYKSSYVGHDFSALLRQ</sequence>
<dbReference type="EMBL" id="JACHBL010000001">
    <property type="protein sequence ID" value="MBB5598948.1"/>
    <property type="molecule type" value="Genomic_DNA"/>
</dbReference>
<evidence type="ECO:0000313" key="1">
    <source>
        <dbReference type="EMBL" id="MBB5598948.1"/>
    </source>
</evidence>
<keyword evidence="2" id="KW-1185">Reference proteome</keyword>
<dbReference type="RefSeq" id="WP_276510688.1">
    <property type="nucleotide sequence ID" value="NZ_JACHBL010000001.1"/>
</dbReference>
<organism evidence="1 2">
    <name type="scientific">Neomicrococcus lactis</name>
    <dbReference type="NCBI Taxonomy" id="732241"/>
    <lineage>
        <taxon>Bacteria</taxon>
        <taxon>Bacillati</taxon>
        <taxon>Actinomycetota</taxon>
        <taxon>Actinomycetes</taxon>
        <taxon>Micrococcales</taxon>
        <taxon>Micrococcaceae</taxon>
        <taxon>Neomicrococcus</taxon>
    </lineage>
</organism>
<evidence type="ECO:0000313" key="2">
    <source>
        <dbReference type="Proteomes" id="UP000523863"/>
    </source>
</evidence>
<protein>
    <submittedName>
        <fullName evidence="1">Uncharacterized protein</fullName>
    </submittedName>
</protein>
<gene>
    <name evidence="1" type="ORF">BKA12_002028</name>
</gene>
<name>A0A7W8YCC1_9MICC</name>